<reference evidence="1 2" key="2">
    <citation type="submission" date="2017-04" db="EMBL/GenBank/DDBJ databases">
        <title>CpG methylation of centromeres and impact of large insertions on vertebrate speciation.</title>
        <authorList>
            <person name="Ichikawa K."/>
            <person name="Yoshimura J."/>
            <person name="Morishita S."/>
        </authorList>
    </citation>
    <scope>NUCLEOTIDE SEQUENCE</scope>
    <source>
        <strain evidence="1 2">HSOK</strain>
    </source>
</reference>
<dbReference type="Ensembl" id="ENSORLT00015000801.1">
    <property type="protein sequence ID" value="ENSORLP00015008451.1"/>
    <property type="gene ID" value="ENSORLG00015009243.1"/>
</dbReference>
<evidence type="ECO:0000313" key="2">
    <source>
        <dbReference type="Proteomes" id="UP000265200"/>
    </source>
</evidence>
<reference key="1">
    <citation type="journal article" date="2007" name="Nature">
        <title>The medaka draft genome and insights into vertebrate genome evolution.</title>
        <authorList>
            <person name="Kasahara M."/>
            <person name="Naruse K."/>
            <person name="Sasaki S."/>
            <person name="Nakatani Y."/>
            <person name="Qu W."/>
            <person name="Ahsan B."/>
            <person name="Yamada T."/>
            <person name="Nagayasu Y."/>
            <person name="Doi K."/>
            <person name="Kasai Y."/>
            <person name="Jindo T."/>
            <person name="Kobayashi D."/>
            <person name="Shimada A."/>
            <person name="Toyoda A."/>
            <person name="Kuroki Y."/>
            <person name="Fujiyama A."/>
            <person name="Sasaki T."/>
            <person name="Shimizu A."/>
            <person name="Asakawa S."/>
            <person name="Shimizu N."/>
            <person name="Hashimoto S."/>
            <person name="Yang J."/>
            <person name="Lee Y."/>
            <person name="Matsushima K."/>
            <person name="Sugano S."/>
            <person name="Sakaizumi M."/>
            <person name="Narita T."/>
            <person name="Ohishi K."/>
            <person name="Haga S."/>
            <person name="Ohta F."/>
            <person name="Nomoto H."/>
            <person name="Nogata K."/>
            <person name="Morishita T."/>
            <person name="Endo T."/>
            <person name="Shin-I T."/>
            <person name="Takeda H."/>
            <person name="Morishita S."/>
            <person name="Kohara Y."/>
        </authorList>
    </citation>
    <scope>NUCLEOTIDE SEQUENCE [LARGE SCALE GENOMIC DNA]</scope>
    <source>
        <strain>Hd-rR</strain>
    </source>
</reference>
<protein>
    <submittedName>
        <fullName evidence="1">Uncharacterized protein</fullName>
    </submittedName>
</protein>
<dbReference type="Proteomes" id="UP000265200">
    <property type="component" value="Chromosome 9"/>
</dbReference>
<reference evidence="1" key="3">
    <citation type="submission" date="2025-08" db="UniProtKB">
        <authorList>
            <consortium name="Ensembl"/>
        </authorList>
    </citation>
    <scope>IDENTIFICATION</scope>
    <source>
        <strain evidence="1">HSOK</strain>
    </source>
</reference>
<proteinExistence type="predicted"/>
<reference evidence="1" key="4">
    <citation type="submission" date="2025-09" db="UniProtKB">
        <authorList>
            <consortium name="Ensembl"/>
        </authorList>
    </citation>
    <scope>IDENTIFICATION</scope>
    <source>
        <strain evidence="1">HSOK</strain>
    </source>
</reference>
<sequence length="120" mass="13597">MWPTVLILFAEPNRGYPVGCVPVHFPQKEYKHQQQLLSCCLADGSFHDSSSAAIVSHRANFKSNQNVLSSIALPTISLAYNVFKNWFCFPTTKFAGFFSLFLPIAEFAYNPFHRQSDSLF</sequence>
<evidence type="ECO:0000313" key="1">
    <source>
        <dbReference type="Ensembl" id="ENSORLP00015008451.1"/>
    </source>
</evidence>
<dbReference type="AlphaFoldDB" id="A0A3P9HKX4"/>
<accession>A0A3P9HKX4</accession>
<organism evidence="1 2">
    <name type="scientific">Oryzias latipes</name>
    <name type="common">Japanese rice fish</name>
    <name type="synonym">Japanese killifish</name>
    <dbReference type="NCBI Taxonomy" id="8090"/>
    <lineage>
        <taxon>Eukaryota</taxon>
        <taxon>Metazoa</taxon>
        <taxon>Chordata</taxon>
        <taxon>Craniata</taxon>
        <taxon>Vertebrata</taxon>
        <taxon>Euteleostomi</taxon>
        <taxon>Actinopterygii</taxon>
        <taxon>Neopterygii</taxon>
        <taxon>Teleostei</taxon>
        <taxon>Neoteleostei</taxon>
        <taxon>Acanthomorphata</taxon>
        <taxon>Ovalentaria</taxon>
        <taxon>Atherinomorphae</taxon>
        <taxon>Beloniformes</taxon>
        <taxon>Adrianichthyidae</taxon>
        <taxon>Oryziinae</taxon>
        <taxon>Oryzias</taxon>
    </lineage>
</organism>
<name>A0A3P9HKX4_ORYLA</name>